<comment type="similarity">
    <text evidence="1">Belongs to the transglycosylase Slt family.</text>
</comment>
<feature type="signal peptide" evidence="4">
    <location>
        <begin position="1"/>
        <end position="20"/>
    </location>
</feature>
<dbReference type="OrthoDB" id="9815002at2"/>
<keyword evidence="3 4" id="KW-0732">Signal</keyword>
<protein>
    <submittedName>
        <fullName evidence="6">Lytic transglycosylase</fullName>
    </submittedName>
</protein>
<evidence type="ECO:0000313" key="7">
    <source>
        <dbReference type="Proteomes" id="UP000053455"/>
    </source>
</evidence>
<evidence type="ECO:0000256" key="2">
    <source>
        <dbReference type="ARBA" id="ARBA00009387"/>
    </source>
</evidence>
<dbReference type="STRING" id="874156.GCA_001021555_01801"/>
<dbReference type="GO" id="GO:0004553">
    <property type="term" value="F:hydrolase activity, hydrolyzing O-glycosyl compounds"/>
    <property type="evidence" value="ECO:0007669"/>
    <property type="project" value="InterPro"/>
</dbReference>
<dbReference type="InterPro" id="IPR023346">
    <property type="entry name" value="Lysozyme-like_dom_sf"/>
</dbReference>
<dbReference type="PANTHER" id="PTHR37423">
    <property type="entry name" value="SOLUBLE LYTIC MUREIN TRANSGLYCOSYLASE-RELATED"/>
    <property type="match status" value="1"/>
</dbReference>
<dbReference type="Gene3D" id="1.25.20.10">
    <property type="entry name" value="Bacterial muramidases"/>
    <property type="match status" value="1"/>
</dbReference>
<evidence type="ECO:0000256" key="1">
    <source>
        <dbReference type="ARBA" id="ARBA00007734"/>
    </source>
</evidence>
<name>A0A0H0XPV9_9SPHN</name>
<comment type="similarity">
    <text evidence="2">Belongs to the virb1 family.</text>
</comment>
<dbReference type="PATRIC" id="fig|874156.12.peg.1561"/>
<dbReference type="EMBL" id="LBHU01000002">
    <property type="protein sequence ID" value="KLI64061.1"/>
    <property type="molecule type" value="Genomic_DNA"/>
</dbReference>
<evidence type="ECO:0000313" key="6">
    <source>
        <dbReference type="EMBL" id="KLI64061.1"/>
    </source>
</evidence>
<evidence type="ECO:0000256" key="4">
    <source>
        <dbReference type="SAM" id="SignalP"/>
    </source>
</evidence>
<evidence type="ECO:0000259" key="5">
    <source>
        <dbReference type="Pfam" id="PF01464"/>
    </source>
</evidence>
<dbReference type="SUPFAM" id="SSF53955">
    <property type="entry name" value="Lysozyme-like"/>
    <property type="match status" value="1"/>
</dbReference>
<dbReference type="RefSeq" id="WP_047093416.1">
    <property type="nucleotide sequence ID" value="NZ_LBHU01000002.1"/>
</dbReference>
<proteinExistence type="inferred from homology"/>
<dbReference type="CDD" id="cd13401">
    <property type="entry name" value="Slt70-like"/>
    <property type="match status" value="1"/>
</dbReference>
<keyword evidence="7" id="KW-1185">Reference proteome</keyword>
<dbReference type="InterPro" id="IPR008939">
    <property type="entry name" value="Lytic_TGlycosylase_superhlx_U"/>
</dbReference>
<dbReference type="AlphaFoldDB" id="A0A0H0XPV9"/>
<comment type="caution">
    <text evidence="6">The sequence shown here is derived from an EMBL/GenBank/DDBJ whole genome shotgun (WGS) entry which is preliminary data.</text>
</comment>
<accession>A0A0H0XPV9</accession>
<dbReference type="InterPro" id="IPR008258">
    <property type="entry name" value="Transglycosylase_SLT_dom_1"/>
</dbReference>
<gene>
    <name evidence="6" type="ORF">AAV99_07590</name>
</gene>
<organism evidence="6 7">
    <name type="scientific">Aurantiacibacter marinus</name>
    <dbReference type="NCBI Taxonomy" id="874156"/>
    <lineage>
        <taxon>Bacteria</taxon>
        <taxon>Pseudomonadati</taxon>
        <taxon>Pseudomonadota</taxon>
        <taxon>Alphaproteobacteria</taxon>
        <taxon>Sphingomonadales</taxon>
        <taxon>Erythrobacteraceae</taxon>
        <taxon>Aurantiacibacter</taxon>
    </lineage>
</organism>
<evidence type="ECO:0000256" key="3">
    <source>
        <dbReference type="ARBA" id="ARBA00022729"/>
    </source>
</evidence>
<dbReference type="Gene3D" id="1.10.530.10">
    <property type="match status" value="1"/>
</dbReference>
<dbReference type="SUPFAM" id="SSF48435">
    <property type="entry name" value="Bacterial muramidases"/>
    <property type="match status" value="1"/>
</dbReference>
<dbReference type="Pfam" id="PF01464">
    <property type="entry name" value="SLT"/>
    <property type="match status" value="1"/>
</dbReference>
<feature type="domain" description="Transglycosylase SLT" evidence="5">
    <location>
        <begin position="492"/>
        <end position="594"/>
    </location>
</feature>
<dbReference type="GO" id="GO:0042597">
    <property type="term" value="C:periplasmic space"/>
    <property type="evidence" value="ECO:0007669"/>
    <property type="project" value="InterPro"/>
</dbReference>
<reference evidence="6 7" key="1">
    <citation type="submission" date="2015-04" db="EMBL/GenBank/DDBJ databases">
        <title>The draft genome sequence of Erythrobacter marinus HWDM-33.</title>
        <authorList>
            <person name="Zhuang L."/>
            <person name="Liu Y."/>
            <person name="Shao Z."/>
        </authorList>
    </citation>
    <scope>NUCLEOTIDE SEQUENCE [LARGE SCALE GENOMIC DNA]</scope>
    <source>
        <strain evidence="6 7">HWDM-33</strain>
    </source>
</reference>
<feature type="chain" id="PRO_5002588888" evidence="4">
    <location>
        <begin position="21"/>
        <end position="648"/>
    </location>
</feature>
<sequence>MSSMVRLPLIIALAATTAMVAPISVAAQEASAWDNARASLVAEGPGPMAPQIARWERLWEDRQAQLPFTTYANFLIANPGFPDEATLRARAERRLREEFTDPALLLQFFEGQDPSTNYAKAHYALALMGPDRAASQRWAVEAWRGGEMSPTAEAALSATYGSVFSQEDHDQRMDALLWQRDGDAAARQLALVSPGKRAVFQARLSILQGGDGATTAAGATADPGYLFNRSRELRQEGRVDAAVRMIVDGPPLASLPLDRTAWITELLAVGRAASRADTPRVAARANEAFAPGEDISGMEYKLRDDYTSLMWAGGTNALWHLGDGATAAPLFYQYGAAARTSQTRSKGFFWAGEAYRQAGMTAEATRHYEMAAQYNDRFYGLLALDRLGRALPQYAAAPEASPTDEERQEFLSAPITAAVAEVARDAPWSTGIRFYRSIADQAETIGEHLLVAELARDIGRRDLAVNLLDAAAADGHEGFTRIGYPVLQTPAGSNWTMVHALARQESQFAENAISHAGARGIMQFMPATAQEEARRAGVQYSASALMDDPQYAMRLGSNHIERLIAYYDGSYPLAIAAYNAGPGNVNRWLRENGDPRRTGDWLRWIEEISFFETKNYVQRVIENAVVYETLYPDRASMGRSRDVGDFLR</sequence>
<dbReference type="Proteomes" id="UP000053455">
    <property type="component" value="Unassembled WGS sequence"/>
</dbReference>
<dbReference type="PANTHER" id="PTHR37423:SF2">
    <property type="entry name" value="MEMBRANE-BOUND LYTIC MUREIN TRANSGLYCOSYLASE C"/>
    <property type="match status" value="1"/>
</dbReference>